<protein>
    <recommendedName>
        <fullName evidence="5">Acyltransferase</fullName>
    </recommendedName>
</protein>
<organism evidence="3 4">
    <name type="scientific">Streptomyces hundungensis</name>
    <dbReference type="NCBI Taxonomy" id="1077946"/>
    <lineage>
        <taxon>Bacteria</taxon>
        <taxon>Bacillati</taxon>
        <taxon>Actinomycetota</taxon>
        <taxon>Actinomycetes</taxon>
        <taxon>Kitasatosporales</taxon>
        <taxon>Streptomycetaceae</taxon>
        <taxon>Streptomyces</taxon>
    </lineage>
</organism>
<dbReference type="EMBL" id="CP032698">
    <property type="protein sequence ID" value="AYG83560.1"/>
    <property type="molecule type" value="Genomic_DNA"/>
</dbReference>
<accession>A0A387HQJ3</accession>
<dbReference type="AlphaFoldDB" id="A0A387HQJ3"/>
<evidence type="ECO:0000259" key="1">
    <source>
        <dbReference type="Pfam" id="PF18082"/>
    </source>
</evidence>
<name>A0A387HQJ3_9ACTN</name>
<dbReference type="Gene3D" id="3.40.630.120">
    <property type="match status" value="1"/>
</dbReference>
<evidence type="ECO:0000313" key="3">
    <source>
        <dbReference type="EMBL" id="AYG83560.1"/>
    </source>
</evidence>
<reference evidence="3 4" key="1">
    <citation type="submission" date="2018-10" db="EMBL/GenBank/DDBJ databases">
        <title>Relationship between Morphology and Antimicrobial Activity in Streptomyces.</title>
        <authorList>
            <person name="Kang H.J."/>
            <person name="Kim S.B."/>
        </authorList>
    </citation>
    <scope>NUCLEOTIDE SEQUENCE [LARGE SCALE GENOMIC DNA]</scope>
    <source>
        <strain evidence="3 4">BH38</strain>
    </source>
</reference>
<dbReference type="InterPro" id="IPR041273">
    <property type="entry name" value="NAT_N"/>
</dbReference>
<dbReference type="OrthoDB" id="3229305at2"/>
<dbReference type="InterPro" id="IPR041644">
    <property type="entry name" value="GNAT_C"/>
</dbReference>
<keyword evidence="4" id="KW-1185">Reference proteome</keyword>
<dbReference type="RefSeq" id="WP_120724419.1">
    <property type="nucleotide sequence ID" value="NZ_CP032698.1"/>
</dbReference>
<dbReference type="Proteomes" id="UP000271554">
    <property type="component" value="Chromosome"/>
</dbReference>
<feature type="domain" description="N-acyltransferase N-terminal" evidence="1">
    <location>
        <begin position="5"/>
        <end position="136"/>
    </location>
</feature>
<evidence type="ECO:0000259" key="2">
    <source>
        <dbReference type="Pfam" id="PF18164"/>
    </source>
</evidence>
<gene>
    <name evidence="3" type="ORF">DWB77_05758</name>
</gene>
<evidence type="ECO:0000313" key="4">
    <source>
        <dbReference type="Proteomes" id="UP000271554"/>
    </source>
</evidence>
<dbReference type="KEGG" id="shun:DWB77_05758"/>
<proteinExistence type="predicted"/>
<evidence type="ECO:0008006" key="5">
    <source>
        <dbReference type="Google" id="ProtNLM"/>
    </source>
</evidence>
<sequence length="298" mass="33559">MALPDDLPETLLDLAVPHEDINQLTSLAPRFSAEPALRDLLEDSVRALVHDIGNVDVRPELPPLPAGLGDLERWFPVYVAVAALPYTRAYHRERGISDDVSRRTLADLGRHIALHHKRRGKGGLTVPGWLRLHSRGEIYQLGRLQFQRSRLGERTGRGIRAGGFDAEPGDRCLDLHVPDFRGPLTPRACADSIARAKAFFARHFPEEGYRLGVCHSWLLDEQLRDYLPEDSNIVRFQGLFRVAHKDDEPADGEPVGFVFGNRELPVAELPQRTTLQRAVTRHLLDGGHWYVGHGWLEL</sequence>
<dbReference type="Pfam" id="PF18082">
    <property type="entry name" value="NAT_N"/>
    <property type="match status" value="1"/>
</dbReference>
<feature type="domain" description="GNAT-like C-terminal" evidence="2">
    <location>
        <begin position="138"/>
        <end position="296"/>
    </location>
</feature>
<dbReference type="Pfam" id="PF18164">
    <property type="entry name" value="GNAT_C"/>
    <property type="match status" value="1"/>
</dbReference>